<dbReference type="EMBL" id="CM001488">
    <property type="protein sequence ID" value="EIM62961.1"/>
    <property type="molecule type" value="Genomic_DNA"/>
</dbReference>
<dbReference type="Gene3D" id="3.40.1350.10">
    <property type="match status" value="1"/>
</dbReference>
<dbReference type="STRING" id="879212.DespoDRAFT_00985"/>
<feature type="region of interest" description="Disordered" evidence="1">
    <location>
        <begin position="1"/>
        <end position="29"/>
    </location>
</feature>
<evidence type="ECO:0008006" key="6">
    <source>
        <dbReference type="Google" id="ProtNLM"/>
    </source>
</evidence>
<evidence type="ECO:0000259" key="2">
    <source>
        <dbReference type="Pfam" id="PF06250"/>
    </source>
</evidence>
<proteinExistence type="predicted"/>
<dbReference type="OrthoDB" id="9801263at2"/>
<feature type="region of interest" description="Disordered" evidence="1">
    <location>
        <begin position="404"/>
        <end position="431"/>
    </location>
</feature>
<dbReference type="HOGENOM" id="CLU_046640_1_1_7"/>
<organism evidence="4 5">
    <name type="scientific">Desulfobacter postgatei 2ac9</name>
    <dbReference type="NCBI Taxonomy" id="879212"/>
    <lineage>
        <taxon>Bacteria</taxon>
        <taxon>Pseudomonadati</taxon>
        <taxon>Thermodesulfobacteriota</taxon>
        <taxon>Desulfobacteria</taxon>
        <taxon>Desulfobacterales</taxon>
        <taxon>Desulfobacteraceae</taxon>
        <taxon>Desulfobacter</taxon>
    </lineage>
</organism>
<dbReference type="InterPro" id="IPR011856">
    <property type="entry name" value="tRNA_endonuc-like_dom_sf"/>
</dbReference>
<gene>
    <name evidence="4" type="ORF">DespoDRAFT_00985</name>
</gene>
<dbReference type="Pfam" id="PF17761">
    <property type="entry name" value="DUF1016_N"/>
    <property type="match status" value="2"/>
</dbReference>
<reference evidence="4 5" key="1">
    <citation type="submission" date="2011-09" db="EMBL/GenBank/DDBJ databases">
        <authorList>
            <consortium name="US DOE Joint Genome Institute (JGI-PGF)"/>
            <person name="Lucas S."/>
            <person name="Han J."/>
            <person name="Lapidus A."/>
            <person name="Cheng J.-F."/>
            <person name="Goodwin L."/>
            <person name="Pitluck S."/>
            <person name="Peters L."/>
            <person name="Land M.L."/>
            <person name="Hauser L."/>
            <person name="Orellana R."/>
            <person name="Lovley D."/>
            <person name="Woyke T.J."/>
        </authorList>
    </citation>
    <scope>NUCLEOTIDE SEQUENCE [LARGE SCALE GENOMIC DNA]</scope>
    <source>
        <strain evidence="4 5">2ac9</strain>
    </source>
</reference>
<dbReference type="InterPro" id="IPR053148">
    <property type="entry name" value="PD-DEXK-like_domain"/>
</dbReference>
<name>I5B0E8_9BACT</name>
<feature type="domain" description="YhcG N-terminal" evidence="3">
    <location>
        <begin position="49"/>
        <end position="132"/>
    </location>
</feature>
<dbReference type="PANTHER" id="PTHR30547">
    <property type="entry name" value="UNCHARACTERIZED PROTEIN YHCG-RELATED"/>
    <property type="match status" value="1"/>
</dbReference>
<dbReference type="InterPro" id="IPR041527">
    <property type="entry name" value="YhcG_N"/>
</dbReference>
<feature type="domain" description="YhcG N-terminal" evidence="3">
    <location>
        <begin position="171"/>
        <end position="225"/>
    </location>
</feature>
<keyword evidence="5" id="KW-1185">Reference proteome</keyword>
<sequence>MNHEKHEKTRKKKATTEYTQPSPKAMAGTAENTEVGFDSLIGLFEQTQTAMQTQAAKSVDIALVVRNWLFGWYIVEFERAGASRKELYGKTLMPKLAKQLTEKFGKGFSRRSLDQFRQFYEGYEKIWQTLPAESQNQSKVLIERCISSPLTDAQTMLASEIGATTDILNFWQTLSARFSLSWSHYVVLLTIDSVDERRFYELEAIEDAWGIRELKRQINSSLYERLALSRDKAGVKELAQKGQLVAKPSDVLKSPYVLEFLGLQEKPEYSEHDLETAIIDKIEHFLLELGKGFLFEARQKRFTFDDDHFYVDLVFYNRLLRCYVIIDLKRDRLTHQDLGQMQMYVNYFDRYVKLEDEKPTVGILLCHSKDDRLVELTLPKDANIHASAYQLYLPDKEALKKQLEEAQAEWEATHEDSPAVQDQGGTTNEHE</sequence>
<dbReference type="Proteomes" id="UP000005778">
    <property type="component" value="Chromosome"/>
</dbReference>
<protein>
    <recommendedName>
        <fullName evidence="6">Cytoplasmic protein</fullName>
    </recommendedName>
</protein>
<accession>I5B0E8</accession>
<evidence type="ECO:0000256" key="1">
    <source>
        <dbReference type="SAM" id="MobiDB-lite"/>
    </source>
</evidence>
<evidence type="ECO:0000259" key="3">
    <source>
        <dbReference type="Pfam" id="PF17761"/>
    </source>
</evidence>
<dbReference type="InterPro" id="IPR009362">
    <property type="entry name" value="YhcG_C"/>
</dbReference>
<dbReference type="eggNOG" id="COG4804">
    <property type="taxonomic scope" value="Bacteria"/>
</dbReference>
<reference evidence="4 5" key="2">
    <citation type="submission" date="2012-02" db="EMBL/GenBank/DDBJ databases">
        <title>Improved High-Quality Draft sequence of Desulfobacter postgatei 2ac9.</title>
        <authorList>
            <consortium name="US DOE Joint Genome Institute"/>
            <person name="Lucas S."/>
            <person name="Han J."/>
            <person name="Lapidus A."/>
            <person name="Cheng J.-F."/>
            <person name="Goodwin L."/>
            <person name="Pitluck S."/>
            <person name="Peters L."/>
            <person name="Ovchinnikova G."/>
            <person name="Held B."/>
            <person name="Detter J.C."/>
            <person name="Han C."/>
            <person name="Tapia R."/>
            <person name="Land M."/>
            <person name="Hauser L."/>
            <person name="Kyrpides N."/>
            <person name="Ivanova N."/>
            <person name="Pagani I."/>
            <person name="Orellana R."/>
            <person name="Lovley D."/>
            <person name="Woyke T."/>
        </authorList>
    </citation>
    <scope>NUCLEOTIDE SEQUENCE [LARGE SCALE GENOMIC DNA]</scope>
    <source>
        <strain evidence="4 5">2ac9</strain>
    </source>
</reference>
<evidence type="ECO:0000313" key="5">
    <source>
        <dbReference type="Proteomes" id="UP000005778"/>
    </source>
</evidence>
<dbReference type="PANTHER" id="PTHR30547:SF5">
    <property type="entry name" value="NUCLEASE YHCG-RELATED"/>
    <property type="match status" value="1"/>
</dbReference>
<dbReference type="AlphaFoldDB" id="I5B0E8"/>
<evidence type="ECO:0000313" key="4">
    <source>
        <dbReference type="EMBL" id="EIM62961.1"/>
    </source>
</evidence>
<dbReference type="Pfam" id="PF06250">
    <property type="entry name" value="YhcG_C"/>
    <property type="match status" value="1"/>
</dbReference>
<dbReference type="RefSeq" id="WP_004071812.1">
    <property type="nucleotide sequence ID" value="NZ_CM001488.1"/>
</dbReference>
<dbReference type="GO" id="GO:0003676">
    <property type="term" value="F:nucleic acid binding"/>
    <property type="evidence" value="ECO:0007669"/>
    <property type="project" value="InterPro"/>
</dbReference>
<feature type="domain" description="YhcG PDDEXK nuclease" evidence="2">
    <location>
        <begin position="250"/>
        <end position="403"/>
    </location>
</feature>